<gene>
    <name evidence="3" type="ORF">F6U93_08000</name>
</gene>
<keyword evidence="1" id="KW-0732">Signal</keyword>
<accession>A0A6N6MGZ3</accession>
<dbReference type="InterPro" id="IPR011330">
    <property type="entry name" value="Glyco_hydro/deAcase_b/a-brl"/>
</dbReference>
<evidence type="ECO:0000259" key="2">
    <source>
        <dbReference type="Pfam" id="PF18962"/>
    </source>
</evidence>
<dbReference type="Gene3D" id="3.20.20.370">
    <property type="entry name" value="Glycoside hydrolase/deacetylase"/>
    <property type="match status" value="1"/>
</dbReference>
<dbReference type="Pfam" id="PF18962">
    <property type="entry name" value="Por_Secre_tail"/>
    <property type="match status" value="1"/>
</dbReference>
<evidence type="ECO:0000313" key="4">
    <source>
        <dbReference type="Proteomes" id="UP000441333"/>
    </source>
</evidence>
<dbReference type="SUPFAM" id="SSF88713">
    <property type="entry name" value="Glycoside hydrolase/deacetylase"/>
    <property type="match status" value="1"/>
</dbReference>
<dbReference type="Gene3D" id="2.60.40.10">
    <property type="entry name" value="Immunoglobulins"/>
    <property type="match status" value="1"/>
</dbReference>
<keyword evidence="4" id="KW-1185">Reference proteome</keyword>
<proteinExistence type="predicted"/>
<dbReference type="InterPro" id="IPR013783">
    <property type="entry name" value="Ig-like_fold"/>
</dbReference>
<protein>
    <submittedName>
        <fullName evidence="3">T9SS type A sorting domain-containing protein</fullName>
    </submittedName>
</protein>
<comment type="caution">
    <text evidence="3">The sequence shown here is derived from an EMBL/GenBank/DDBJ whole genome shotgun (WGS) entry which is preliminary data.</text>
</comment>
<evidence type="ECO:0000256" key="1">
    <source>
        <dbReference type="ARBA" id="ARBA00022729"/>
    </source>
</evidence>
<dbReference type="GO" id="GO:0005975">
    <property type="term" value="P:carbohydrate metabolic process"/>
    <property type="evidence" value="ECO:0007669"/>
    <property type="project" value="InterPro"/>
</dbReference>
<organism evidence="3 4">
    <name type="scientific">Pseudotamlana haliotis</name>
    <dbReference type="NCBI Taxonomy" id="2614804"/>
    <lineage>
        <taxon>Bacteria</taxon>
        <taxon>Pseudomonadati</taxon>
        <taxon>Bacteroidota</taxon>
        <taxon>Flavobacteriia</taxon>
        <taxon>Flavobacteriales</taxon>
        <taxon>Flavobacteriaceae</taxon>
        <taxon>Pseudotamlana</taxon>
    </lineage>
</organism>
<dbReference type="NCBIfam" id="TIGR04183">
    <property type="entry name" value="Por_Secre_tail"/>
    <property type="match status" value="1"/>
</dbReference>
<dbReference type="EMBL" id="WAAT01000041">
    <property type="protein sequence ID" value="KAB1068070.1"/>
    <property type="molecule type" value="Genomic_DNA"/>
</dbReference>
<sequence>MYLFRYNNHSQINFMPKNIITLFLFLLSFIQSIAQNEFNLDPAVGSRFSVTDKVWPTNVGEAGVCLWNDDKLAAFTVTIDDNNEQNIPFWKNMISKYGFHFTWFVITEADPQYNVQNWSAYNELANMGSQIDGHDDRNWYNTPTGGEVNPSDADYLSRLQATKSKINTELASSNNNCLTYSYPYGEGNETEARKLFIGIRGTQGVLNQANTVNYLDVNSVSNVHVYGNNTNRDKYILPLLDKVNTLYGTNYYRGWGSTHFHGVDAADETSTDEFLQYLANKTDLWVASFTEVAQYSQSFATHNLNVDQVTANEVKFTLTDNMLDAAFYFPLSVKVRIDNSWVNVSAVQNGASVDAQVITHNGNKYALIKAVPDLGQVTISGVSDSDPAEIMPVLEDKAIIEGETLKVGFSAQTNGSDAIAFTVANLPSFATFSDHGDNTGEIEFNPVLSDRGDYQDITVIADNGRSITSASFLLSVSPDSGGQATTQYEIMPNGDGIISDVANLAQGATNPWTSGNSIDGTQVLKLGQSASTGAAYTTNAIIPFQLPVRPVGKTVVSANLKVNIAYIRHWVSSDIDLYGLPFNSSNAISPNNFYDGAYTASSMSVIGIQDAYIVRDVSGSEPVGTEIFTDREVNSNDTGDTALAAYINAQYDAGAVAGDYIFLRLSIDATSGSVGAHYYGISDESTAEAPTLSLEIENVLSVDHSKKSDLKIYPNPVNGGSLTLVSKSFNSGEVSLDIYTLSGALAHHEVIKRSTSGSRFVTQLNLNPGLYILKLNNGTDSQTQKLIIQ</sequence>
<name>A0A6N6MGZ3_9FLAO</name>
<dbReference type="AlphaFoldDB" id="A0A6N6MGZ3"/>
<dbReference type="InterPro" id="IPR026444">
    <property type="entry name" value="Secre_tail"/>
</dbReference>
<evidence type="ECO:0000313" key="3">
    <source>
        <dbReference type="EMBL" id="KAB1068070.1"/>
    </source>
</evidence>
<dbReference type="Proteomes" id="UP000441333">
    <property type="component" value="Unassembled WGS sequence"/>
</dbReference>
<reference evidence="3 4" key="1">
    <citation type="submission" date="2019-09" db="EMBL/GenBank/DDBJ databases">
        <authorList>
            <person name="Cao W.R."/>
        </authorList>
    </citation>
    <scope>NUCLEOTIDE SEQUENCE [LARGE SCALE GENOMIC DNA]</scope>
    <source>
        <strain evidence="3 4">B1N29</strain>
    </source>
</reference>
<feature type="domain" description="Secretion system C-terminal sorting" evidence="2">
    <location>
        <begin position="712"/>
        <end position="788"/>
    </location>
</feature>